<organism evidence="2 3">
    <name type="scientific">Folsomia candida</name>
    <name type="common">Springtail</name>
    <dbReference type="NCBI Taxonomy" id="158441"/>
    <lineage>
        <taxon>Eukaryota</taxon>
        <taxon>Metazoa</taxon>
        <taxon>Ecdysozoa</taxon>
        <taxon>Arthropoda</taxon>
        <taxon>Hexapoda</taxon>
        <taxon>Collembola</taxon>
        <taxon>Entomobryomorpha</taxon>
        <taxon>Isotomoidea</taxon>
        <taxon>Isotomidae</taxon>
        <taxon>Proisotominae</taxon>
        <taxon>Folsomia</taxon>
    </lineage>
</organism>
<dbReference type="PANTHER" id="PTHR11008:SF9">
    <property type="entry name" value="PROTEIN TAKEOUT-LIKE PROTEIN"/>
    <property type="match status" value="1"/>
</dbReference>
<keyword evidence="3" id="KW-1185">Reference proteome</keyword>
<dbReference type="InterPro" id="IPR010562">
    <property type="entry name" value="Haemolymph_juvenile_hormone-bd"/>
</dbReference>
<feature type="compositionally biased region" description="Polar residues" evidence="1">
    <location>
        <begin position="25"/>
        <end position="43"/>
    </location>
</feature>
<proteinExistence type="predicted"/>
<evidence type="ECO:0000256" key="1">
    <source>
        <dbReference type="SAM" id="MobiDB-lite"/>
    </source>
</evidence>
<dbReference type="OrthoDB" id="8194225at2759"/>
<evidence type="ECO:0000313" key="3">
    <source>
        <dbReference type="Proteomes" id="UP000198287"/>
    </source>
</evidence>
<dbReference type="Gene3D" id="3.15.10.30">
    <property type="entry name" value="Haemolymph juvenile hormone binding protein"/>
    <property type="match status" value="1"/>
</dbReference>
<protein>
    <submittedName>
        <fullName evidence="2">Uncharacterized protein</fullName>
    </submittedName>
</protein>
<dbReference type="InterPro" id="IPR038606">
    <property type="entry name" value="To_sf"/>
</dbReference>
<feature type="region of interest" description="Disordered" evidence="1">
    <location>
        <begin position="24"/>
        <end position="43"/>
    </location>
</feature>
<evidence type="ECO:0000313" key="2">
    <source>
        <dbReference type="EMBL" id="OXA39070.1"/>
    </source>
</evidence>
<reference evidence="2 3" key="1">
    <citation type="submission" date="2015-12" db="EMBL/GenBank/DDBJ databases">
        <title>The genome of Folsomia candida.</title>
        <authorList>
            <person name="Faddeeva A."/>
            <person name="Derks M.F."/>
            <person name="Anvar Y."/>
            <person name="Smit S."/>
            <person name="Van Straalen N."/>
            <person name="Roelofs D."/>
        </authorList>
    </citation>
    <scope>NUCLEOTIDE SEQUENCE [LARGE SCALE GENOMIC DNA]</scope>
    <source>
        <strain evidence="2 3">VU population</strain>
        <tissue evidence="2">Whole body</tissue>
    </source>
</reference>
<dbReference type="AlphaFoldDB" id="A0A226D1X4"/>
<dbReference type="Proteomes" id="UP000198287">
    <property type="component" value="Unassembled WGS sequence"/>
</dbReference>
<sequence length="279" mass="31099">MTPICVISTSCISSVLSTSAESDDSFLSSEKGNDDQFNTLTSSPNKLTTPKVAQWGRQSICDHDAFTWILLEMILDAQLRMEKGDNSTGLLPLDPIHIPEFVFNQEEILRGAAGKSSPRRVQADIEDIYLKDWSKFNVTGIRADMQKMLINISIALESITISGSGTLKMGSLRFPILGRGNFIFKPQGVSTFIYAMFGTHANGPGYLKDFDFGLNLKKLSVDITSPLRRRNRRNPFDEILSRIGGSLFNKLEIRLHPKLRSRGIEEVSKRMGVGQLRLA</sequence>
<name>A0A226D1X4_FOLCA</name>
<accession>A0A226D1X4</accession>
<dbReference type="EMBL" id="LNIX01000041">
    <property type="protein sequence ID" value="OXA39070.1"/>
    <property type="molecule type" value="Genomic_DNA"/>
</dbReference>
<dbReference type="Pfam" id="PF06585">
    <property type="entry name" value="JHBP"/>
    <property type="match status" value="1"/>
</dbReference>
<comment type="caution">
    <text evidence="2">The sequence shown here is derived from an EMBL/GenBank/DDBJ whole genome shotgun (WGS) entry which is preliminary data.</text>
</comment>
<gene>
    <name evidence="2" type="ORF">Fcan01_26124</name>
</gene>
<dbReference type="PANTHER" id="PTHR11008">
    <property type="entry name" value="PROTEIN TAKEOUT-LIKE PROTEIN"/>
    <property type="match status" value="1"/>
</dbReference>